<dbReference type="Gene3D" id="1.20.1250.20">
    <property type="entry name" value="MFS general substrate transporter like domains"/>
    <property type="match status" value="1"/>
</dbReference>
<comment type="caution">
    <text evidence="8">The sequence shown here is derived from an EMBL/GenBank/DDBJ whole genome shotgun (WGS) entry which is preliminary data.</text>
</comment>
<feature type="transmembrane region" description="Helical" evidence="7">
    <location>
        <begin position="205"/>
        <end position="225"/>
    </location>
</feature>
<dbReference type="GO" id="GO:0016020">
    <property type="term" value="C:membrane"/>
    <property type="evidence" value="ECO:0007669"/>
    <property type="project" value="UniProtKB-SubCell"/>
</dbReference>
<accession>A0A9P7MPL1</accession>
<proteinExistence type="predicted"/>
<evidence type="ECO:0000313" key="9">
    <source>
        <dbReference type="Proteomes" id="UP000784919"/>
    </source>
</evidence>
<comment type="subcellular location">
    <subcellularLocation>
        <location evidence="1">Membrane</location>
        <topology evidence="1">Multi-pass membrane protein</topology>
    </subcellularLocation>
</comment>
<feature type="transmembrane region" description="Helical" evidence="7">
    <location>
        <begin position="170"/>
        <end position="193"/>
    </location>
</feature>
<dbReference type="EMBL" id="SRPS01000165">
    <property type="protein sequence ID" value="KAG5964713.1"/>
    <property type="molecule type" value="Genomic_DNA"/>
</dbReference>
<name>A0A9P7MPL1_9HYPO</name>
<feature type="transmembrane region" description="Helical" evidence="7">
    <location>
        <begin position="61"/>
        <end position="79"/>
    </location>
</feature>
<protein>
    <recommendedName>
        <fullName evidence="10">Allantoate permease</fullName>
    </recommendedName>
</protein>
<dbReference type="InterPro" id="IPR011701">
    <property type="entry name" value="MFS"/>
</dbReference>
<organism evidence="8 9">
    <name type="scientific">Claviceps arundinis</name>
    <dbReference type="NCBI Taxonomy" id="1623583"/>
    <lineage>
        <taxon>Eukaryota</taxon>
        <taxon>Fungi</taxon>
        <taxon>Dikarya</taxon>
        <taxon>Ascomycota</taxon>
        <taxon>Pezizomycotina</taxon>
        <taxon>Sordariomycetes</taxon>
        <taxon>Hypocreomycetidae</taxon>
        <taxon>Hypocreales</taxon>
        <taxon>Clavicipitaceae</taxon>
        <taxon>Claviceps</taxon>
    </lineage>
</organism>
<sequence>MLGEILSKARAPKDASNAVRETSQKAHPTRTEDGTASETGAIVGIDDKANRRLLRKIDWKLLPVFCATYTLQFYGKAILGQANIFGLAKDLNLIDGLQYSWVTLIFYFGYIIGTYPLSLMAQRYPPRIVITSIFFLWSATIIVSPALNSYPWMLINRFFLGFIGSGVSPIFMLVNGLYGGSVLVFPLINYGLGHISEGPLHPWQYMYLVAGIVSILWSTVLYSHFPDTPQDAKGYTDEEQRLLLERMKGNNAGGENRQFKAYQLREALLDYHFWSIMILSTTTCTGSGVIGAFGSIMFKAMGFDIFASMLLNLPIGALAVTSILVSGYLERVIPNARLYIIALSCFPVMIGCGLLWKLDNTNTAGRIAGFYMISTFCAAWIQCIGLGTSNVAGYTKKAVYAAGTFIGYSLGNIIGPLIFDAQWSPHYGPSFMGLMICFSICFTTALGLRFMLVRENERRDRDFGPPTTSHGLEDLTDRENKSFRYNL</sequence>
<gene>
    <name evidence="8" type="ORF">E4U56_002104</name>
</gene>
<feature type="region of interest" description="Disordered" evidence="6">
    <location>
        <begin position="1"/>
        <end position="36"/>
    </location>
</feature>
<evidence type="ECO:0000256" key="4">
    <source>
        <dbReference type="ARBA" id="ARBA00022989"/>
    </source>
</evidence>
<keyword evidence="2" id="KW-0813">Transport</keyword>
<keyword evidence="5 7" id="KW-0472">Membrane</keyword>
<feature type="transmembrane region" description="Helical" evidence="7">
    <location>
        <begin position="431"/>
        <end position="452"/>
    </location>
</feature>
<dbReference type="Pfam" id="PF07690">
    <property type="entry name" value="MFS_1"/>
    <property type="match status" value="1"/>
</dbReference>
<feature type="transmembrane region" description="Helical" evidence="7">
    <location>
        <begin position="99"/>
        <end position="117"/>
    </location>
</feature>
<keyword evidence="3 7" id="KW-0812">Transmembrane</keyword>
<evidence type="ECO:0008006" key="10">
    <source>
        <dbReference type="Google" id="ProtNLM"/>
    </source>
</evidence>
<evidence type="ECO:0000256" key="7">
    <source>
        <dbReference type="SAM" id="Phobius"/>
    </source>
</evidence>
<feature type="transmembrane region" description="Helical" evidence="7">
    <location>
        <begin position="305"/>
        <end position="329"/>
    </location>
</feature>
<evidence type="ECO:0000256" key="5">
    <source>
        <dbReference type="ARBA" id="ARBA00023136"/>
    </source>
</evidence>
<evidence type="ECO:0000256" key="3">
    <source>
        <dbReference type="ARBA" id="ARBA00022692"/>
    </source>
</evidence>
<evidence type="ECO:0000256" key="2">
    <source>
        <dbReference type="ARBA" id="ARBA00022448"/>
    </source>
</evidence>
<dbReference type="SUPFAM" id="SSF103473">
    <property type="entry name" value="MFS general substrate transporter"/>
    <property type="match status" value="1"/>
</dbReference>
<feature type="transmembrane region" description="Helical" evidence="7">
    <location>
        <begin position="398"/>
        <end position="419"/>
    </location>
</feature>
<dbReference type="OrthoDB" id="1932925at2759"/>
<dbReference type="GO" id="GO:0022857">
    <property type="term" value="F:transmembrane transporter activity"/>
    <property type="evidence" value="ECO:0007669"/>
    <property type="project" value="InterPro"/>
</dbReference>
<feature type="transmembrane region" description="Helical" evidence="7">
    <location>
        <begin position="129"/>
        <end position="150"/>
    </location>
</feature>
<dbReference type="AlphaFoldDB" id="A0A9P7MPL1"/>
<dbReference type="Proteomes" id="UP000784919">
    <property type="component" value="Unassembled WGS sequence"/>
</dbReference>
<evidence type="ECO:0000256" key="6">
    <source>
        <dbReference type="SAM" id="MobiDB-lite"/>
    </source>
</evidence>
<evidence type="ECO:0000256" key="1">
    <source>
        <dbReference type="ARBA" id="ARBA00004141"/>
    </source>
</evidence>
<dbReference type="InterPro" id="IPR036259">
    <property type="entry name" value="MFS_trans_sf"/>
</dbReference>
<evidence type="ECO:0000313" key="8">
    <source>
        <dbReference type="EMBL" id="KAG5964713.1"/>
    </source>
</evidence>
<dbReference type="PANTHER" id="PTHR43791">
    <property type="entry name" value="PERMEASE-RELATED"/>
    <property type="match status" value="1"/>
</dbReference>
<keyword evidence="4 7" id="KW-1133">Transmembrane helix</keyword>
<dbReference type="PANTHER" id="PTHR43791:SF74">
    <property type="entry name" value="TRANSPORTER, PUTATIVE (AFU_ORTHOLOGUE AFUA_1G17530)-RELATED"/>
    <property type="match status" value="1"/>
</dbReference>
<reference evidence="8" key="1">
    <citation type="journal article" date="2020" name="bioRxiv">
        <title>Whole genome comparisons of ergot fungi reveals the divergence and evolution of species within the genus Claviceps are the result of varying mechanisms driving genome evolution and host range expansion.</title>
        <authorList>
            <person name="Wyka S.A."/>
            <person name="Mondo S.J."/>
            <person name="Liu M."/>
            <person name="Dettman J."/>
            <person name="Nalam V."/>
            <person name="Broders K.D."/>
        </authorList>
    </citation>
    <scope>NUCLEOTIDE SEQUENCE</scope>
    <source>
        <strain evidence="8">CCC 1102</strain>
    </source>
</reference>
<feature type="transmembrane region" description="Helical" evidence="7">
    <location>
        <begin position="336"/>
        <end position="356"/>
    </location>
</feature>